<protein>
    <submittedName>
        <fullName evidence="1">Uncharacterized protein</fullName>
    </submittedName>
</protein>
<name>A0A317RCU5_9BURK</name>
<reference evidence="1 2" key="1">
    <citation type="submission" date="2018-05" db="EMBL/GenBank/DDBJ databases">
        <title>Genomic Encyclopedia of Type Strains, Phase IV (KMG-IV): sequencing the most valuable type-strain genomes for metagenomic binning, comparative biology and taxonomic classification.</title>
        <authorList>
            <person name="Goeker M."/>
        </authorList>
    </citation>
    <scope>NUCLEOTIDE SEQUENCE [LARGE SCALE GENOMIC DNA]</scope>
    <source>
        <strain evidence="1 2">DSM 26006</strain>
    </source>
</reference>
<evidence type="ECO:0000313" key="1">
    <source>
        <dbReference type="EMBL" id="PWW47736.1"/>
    </source>
</evidence>
<dbReference type="EMBL" id="QGUB01000002">
    <property type="protein sequence ID" value="PWW47736.1"/>
    <property type="molecule type" value="Genomic_DNA"/>
</dbReference>
<keyword evidence="2" id="KW-1185">Reference proteome</keyword>
<dbReference type="AlphaFoldDB" id="A0A317RCU5"/>
<comment type="caution">
    <text evidence="1">The sequence shown here is derived from an EMBL/GenBank/DDBJ whole genome shotgun (WGS) entry which is preliminary data.</text>
</comment>
<sequence>MTTFNKTARLAMATNIVHGAPQSSLARRVQKLIDPASVASAVGQVADLHEKAAAIHRDRELSDHGKSERIRAAADSRLANIASVAREFVSLEREHAARRSAILADAAPPSADAAQTLIDLELGRLLKAEPPSATALTMASERVRQAVARLPAELTGVSEETRARVIGSLVSADEAWELEEEATTLAAARRVLQSAIDDVAPSADWGPQEMLRHFGADTGWHLRGVVPTLEMLRGENAPSEAEATE</sequence>
<dbReference type="RefSeq" id="WP_040436141.1">
    <property type="nucleotide sequence ID" value="NZ_ALEE01000277.1"/>
</dbReference>
<dbReference type="Proteomes" id="UP000246483">
    <property type="component" value="Unassembled WGS sequence"/>
</dbReference>
<gene>
    <name evidence="1" type="ORF">DFR36_102109</name>
</gene>
<accession>A0A317RCU5</accession>
<organism evidence="1 2">
    <name type="scientific">Melaminivora alkalimesophila</name>
    <dbReference type="NCBI Taxonomy" id="1165852"/>
    <lineage>
        <taxon>Bacteria</taxon>
        <taxon>Pseudomonadati</taxon>
        <taxon>Pseudomonadota</taxon>
        <taxon>Betaproteobacteria</taxon>
        <taxon>Burkholderiales</taxon>
        <taxon>Comamonadaceae</taxon>
        <taxon>Melaminivora</taxon>
    </lineage>
</organism>
<evidence type="ECO:0000313" key="2">
    <source>
        <dbReference type="Proteomes" id="UP000246483"/>
    </source>
</evidence>
<proteinExistence type="predicted"/>